<comment type="caution">
    <text evidence="6">The sequence shown here is derived from an EMBL/GenBank/DDBJ whole genome shotgun (WGS) entry which is preliminary data.</text>
</comment>
<evidence type="ECO:0000256" key="3">
    <source>
        <dbReference type="ARBA" id="ARBA00022843"/>
    </source>
</evidence>
<evidence type="ECO:0000313" key="7">
    <source>
        <dbReference type="Proteomes" id="UP000243975"/>
    </source>
</evidence>
<keyword evidence="7" id="KW-1185">Reference proteome</keyword>
<dbReference type="GO" id="GO:0031573">
    <property type="term" value="P:mitotic intra-S DNA damage checkpoint signaling"/>
    <property type="evidence" value="ECO:0007669"/>
    <property type="project" value="TreeGrafter"/>
</dbReference>
<proteinExistence type="inferred from homology"/>
<dbReference type="GO" id="GO:0036297">
    <property type="term" value="P:interstrand cross-link repair"/>
    <property type="evidence" value="ECO:0007669"/>
    <property type="project" value="TreeGrafter"/>
</dbReference>
<dbReference type="PANTHER" id="PTHR32086:SF0">
    <property type="entry name" value="FANCONI ANEMIA GROUP D2 PROTEIN"/>
    <property type="match status" value="1"/>
</dbReference>
<dbReference type="GO" id="GO:0007129">
    <property type="term" value="P:homologous chromosome pairing at meiosis"/>
    <property type="evidence" value="ECO:0007669"/>
    <property type="project" value="TreeGrafter"/>
</dbReference>
<keyword evidence="2" id="KW-1017">Isopeptide bond</keyword>
<dbReference type="EMBL" id="LEKV01001104">
    <property type="protein sequence ID" value="KVI08594.1"/>
    <property type="molecule type" value="Genomic_DNA"/>
</dbReference>
<dbReference type="GO" id="GO:0000793">
    <property type="term" value="C:condensed chromosome"/>
    <property type="evidence" value="ECO:0007669"/>
    <property type="project" value="TreeGrafter"/>
</dbReference>
<comment type="similarity">
    <text evidence="5">Belongs to the Fanconi anemia protein FANCD2 family.</text>
</comment>
<protein>
    <submittedName>
        <fullName evidence="6">Uncharacterized protein</fullName>
    </submittedName>
</protein>
<dbReference type="STRING" id="59895.A0A103YGC4"/>
<reference evidence="6 7" key="1">
    <citation type="journal article" date="2016" name="Sci. Rep.">
        <title>The genome sequence of the outbreeding globe artichoke constructed de novo incorporating a phase-aware low-pass sequencing strategy of F1 progeny.</title>
        <authorList>
            <person name="Scaglione D."/>
            <person name="Reyes-Chin-Wo S."/>
            <person name="Acquadro A."/>
            <person name="Froenicke L."/>
            <person name="Portis E."/>
            <person name="Beitel C."/>
            <person name="Tirone M."/>
            <person name="Mauro R."/>
            <person name="Lo Monaco A."/>
            <person name="Mauromicale G."/>
            <person name="Faccioli P."/>
            <person name="Cattivelli L."/>
            <person name="Rieseberg L."/>
            <person name="Michelmore R."/>
            <person name="Lanteri S."/>
        </authorList>
    </citation>
    <scope>NUCLEOTIDE SEQUENCE [LARGE SCALE GENOMIC DNA]</scope>
    <source>
        <strain evidence="6">2C</strain>
    </source>
</reference>
<dbReference type="AlphaFoldDB" id="A0A103YGC4"/>
<keyword evidence="4" id="KW-0539">Nucleus</keyword>
<dbReference type="GO" id="GO:1990918">
    <property type="term" value="P:double-strand break repair involved in meiotic recombination"/>
    <property type="evidence" value="ECO:0007669"/>
    <property type="project" value="TreeGrafter"/>
</dbReference>
<evidence type="ECO:0000256" key="5">
    <source>
        <dbReference type="ARBA" id="ARBA00093456"/>
    </source>
</evidence>
<dbReference type="Proteomes" id="UP000243975">
    <property type="component" value="Unassembled WGS sequence"/>
</dbReference>
<evidence type="ECO:0000256" key="1">
    <source>
        <dbReference type="ARBA" id="ARBA00004123"/>
    </source>
</evidence>
<dbReference type="PANTHER" id="PTHR32086">
    <property type="entry name" value="FANCONI ANEMIA GROUP D2 PROTEIN"/>
    <property type="match status" value="1"/>
</dbReference>
<gene>
    <name evidence="6" type="ORF">Ccrd_013037</name>
</gene>
<name>A0A103YGC4_CYNCS</name>
<accession>A0A103YGC4</accession>
<evidence type="ECO:0000256" key="2">
    <source>
        <dbReference type="ARBA" id="ARBA00022499"/>
    </source>
</evidence>
<keyword evidence="3" id="KW-0832">Ubl conjugation</keyword>
<dbReference type="GO" id="GO:0070182">
    <property type="term" value="F:DNA polymerase binding"/>
    <property type="evidence" value="ECO:0007669"/>
    <property type="project" value="TreeGrafter"/>
</dbReference>
<evidence type="ECO:0000256" key="4">
    <source>
        <dbReference type="ARBA" id="ARBA00023242"/>
    </source>
</evidence>
<evidence type="ECO:0000313" key="6">
    <source>
        <dbReference type="EMBL" id="KVI08594.1"/>
    </source>
</evidence>
<dbReference type="InterPro" id="IPR029448">
    <property type="entry name" value="FANCD2"/>
</dbReference>
<comment type="subcellular location">
    <subcellularLocation>
        <location evidence="1">Nucleus</location>
    </subcellularLocation>
</comment>
<dbReference type="GO" id="GO:0005634">
    <property type="term" value="C:nucleus"/>
    <property type="evidence" value="ECO:0007669"/>
    <property type="project" value="UniProtKB-SubCell"/>
</dbReference>
<dbReference type="Gramene" id="KVI08594">
    <property type="protein sequence ID" value="KVI08594"/>
    <property type="gene ID" value="Ccrd_013037"/>
</dbReference>
<organism evidence="6 7">
    <name type="scientific">Cynara cardunculus var. scolymus</name>
    <name type="common">Globe artichoke</name>
    <name type="synonym">Cynara scolymus</name>
    <dbReference type="NCBI Taxonomy" id="59895"/>
    <lineage>
        <taxon>Eukaryota</taxon>
        <taxon>Viridiplantae</taxon>
        <taxon>Streptophyta</taxon>
        <taxon>Embryophyta</taxon>
        <taxon>Tracheophyta</taxon>
        <taxon>Spermatophyta</taxon>
        <taxon>Magnoliopsida</taxon>
        <taxon>eudicotyledons</taxon>
        <taxon>Gunneridae</taxon>
        <taxon>Pentapetalae</taxon>
        <taxon>asterids</taxon>
        <taxon>campanulids</taxon>
        <taxon>Asterales</taxon>
        <taxon>Asteraceae</taxon>
        <taxon>Carduoideae</taxon>
        <taxon>Cardueae</taxon>
        <taxon>Carduinae</taxon>
        <taxon>Cynara</taxon>
    </lineage>
</organism>
<sequence>MLSSFSVLSLLDPAQMLTCPDFILIKQSVLLDLLKSFQPKKVPDTVGTKSLSSTGGIDCLYGGVYAFLEGVLDAALCFSFMLASEVVLAMESVVISLQKILDKPLEGTGKHTLTTIQELLATLRSKLSSSAQKLLSHNWHNDIENGWKGKVNFYVVPRSYESPLIEAMILSILLGKWFRRSSTFTWKIASPLLNHWRNLHALFCLQLSPFSADENLVEQQ</sequence>